<dbReference type="Pfam" id="PF07883">
    <property type="entry name" value="Cupin_2"/>
    <property type="match status" value="1"/>
</dbReference>
<dbReference type="Proteomes" id="UP001207742">
    <property type="component" value="Unassembled WGS sequence"/>
</dbReference>
<dbReference type="InterPro" id="IPR014710">
    <property type="entry name" value="RmlC-like_jellyroll"/>
</dbReference>
<feature type="domain" description="Cupin type-2" evidence="1">
    <location>
        <begin position="45"/>
        <end position="112"/>
    </location>
</feature>
<dbReference type="SUPFAM" id="SSF51182">
    <property type="entry name" value="RmlC-like cupins"/>
    <property type="match status" value="1"/>
</dbReference>
<protein>
    <submittedName>
        <fullName evidence="2">Cupin domain-containing protein</fullName>
    </submittedName>
</protein>
<dbReference type="InterPro" id="IPR053146">
    <property type="entry name" value="QDO-like"/>
</dbReference>
<gene>
    <name evidence="2" type="ORF">OL497_10625</name>
</gene>
<dbReference type="InterPro" id="IPR011051">
    <property type="entry name" value="RmlC_Cupin_sf"/>
</dbReference>
<keyword evidence="3" id="KW-1185">Reference proteome</keyword>
<accession>A0ABT3IK63</accession>
<dbReference type="EMBL" id="JAPDNS010000001">
    <property type="protein sequence ID" value="MCW3484350.1"/>
    <property type="molecule type" value="Genomic_DNA"/>
</dbReference>
<dbReference type="PANTHER" id="PTHR36440">
    <property type="entry name" value="PUTATIVE (AFU_ORTHOLOGUE AFUA_8G07350)-RELATED"/>
    <property type="match status" value="1"/>
</dbReference>
<evidence type="ECO:0000259" key="1">
    <source>
        <dbReference type="Pfam" id="PF07883"/>
    </source>
</evidence>
<comment type="caution">
    <text evidence="2">The sequence shown here is derived from an EMBL/GenBank/DDBJ whole genome shotgun (WGS) entry which is preliminary data.</text>
</comment>
<evidence type="ECO:0000313" key="2">
    <source>
        <dbReference type="EMBL" id="MCW3484350.1"/>
    </source>
</evidence>
<evidence type="ECO:0000313" key="3">
    <source>
        <dbReference type="Proteomes" id="UP001207742"/>
    </source>
</evidence>
<dbReference type="RefSeq" id="WP_264729922.1">
    <property type="nucleotide sequence ID" value="NZ_JAPDNR010000001.1"/>
</dbReference>
<reference evidence="2 3" key="1">
    <citation type="submission" date="2022-10" db="EMBL/GenBank/DDBJ databases">
        <title>Chitinophaga nivalis PC15 sp. nov., isolated from Pyeongchang county, South Korea.</title>
        <authorList>
            <person name="Trinh H.N."/>
        </authorList>
    </citation>
    <scope>NUCLEOTIDE SEQUENCE [LARGE SCALE GENOMIC DNA]</scope>
    <source>
        <strain evidence="2 3">PC14</strain>
    </source>
</reference>
<organism evidence="2 3">
    <name type="scientific">Chitinophaga nivalis</name>
    <dbReference type="NCBI Taxonomy" id="2991709"/>
    <lineage>
        <taxon>Bacteria</taxon>
        <taxon>Pseudomonadati</taxon>
        <taxon>Bacteroidota</taxon>
        <taxon>Chitinophagia</taxon>
        <taxon>Chitinophagales</taxon>
        <taxon>Chitinophagaceae</taxon>
        <taxon>Chitinophaga</taxon>
    </lineage>
</organism>
<sequence>MTYTENKHLITVDANDGPCISVVGDTYRIILGGTDTQGAFATFDMLIPPGGGPPPHAHAAVEESFYVVEGAIEFRSEAGAYTAGKGAFVHIPKGGMVHSFRNNTTEVARLLCRVAPAGLDVLFNEIGTPVEFGQFLPAPQIDQASMEKLIILAGKYGQEIFPPDFLD</sequence>
<name>A0ABT3IK63_9BACT</name>
<dbReference type="PANTHER" id="PTHR36440:SF1">
    <property type="entry name" value="PUTATIVE (AFU_ORTHOLOGUE AFUA_8G07350)-RELATED"/>
    <property type="match status" value="1"/>
</dbReference>
<dbReference type="Gene3D" id="2.60.120.10">
    <property type="entry name" value="Jelly Rolls"/>
    <property type="match status" value="1"/>
</dbReference>
<proteinExistence type="predicted"/>
<dbReference type="InterPro" id="IPR013096">
    <property type="entry name" value="Cupin_2"/>
</dbReference>